<accession>A0ABX0XNP7</accession>
<sequence>MMKMLLGSALLAYAAPGVAQVQARYSEDHGRRIVLWEVAANGDYRVGDADGQRHRLTIGRQTWEVAFADGRWHVATIETIAEARERTTSAFLRGVARYLSNVAARQGDNLYSQGRVTVAGFPGTRYLYATDAELSQPEDEHGAGIGPIAFDDRRVVISDDARLLALGEAMRRHSADDLALSGGLIDNPARNQLHHSLDWLASHGTVLENDSAGFRLVIATFEAPAPERLRLPNVAPHDVEALVRLIRARQDPFAPR</sequence>
<evidence type="ECO:0000313" key="1">
    <source>
        <dbReference type="EMBL" id="NJC35008.1"/>
    </source>
</evidence>
<comment type="caution">
    <text evidence="1">The sequence shown here is derived from an EMBL/GenBank/DDBJ whole genome shotgun (WGS) entry which is preliminary data.</text>
</comment>
<keyword evidence="2" id="KW-1185">Reference proteome</keyword>
<gene>
    <name evidence="1" type="ORF">GGR88_002522</name>
</gene>
<evidence type="ECO:0000313" key="2">
    <source>
        <dbReference type="Proteomes" id="UP000734218"/>
    </source>
</evidence>
<dbReference type="RefSeq" id="WP_167955511.1">
    <property type="nucleotide sequence ID" value="NZ_JAATJE010000002.1"/>
</dbReference>
<reference evidence="1 2" key="1">
    <citation type="submission" date="2020-03" db="EMBL/GenBank/DDBJ databases">
        <title>Genomic Encyclopedia of Type Strains, Phase IV (KMG-IV): sequencing the most valuable type-strain genomes for metagenomic binning, comparative biology and taxonomic classification.</title>
        <authorList>
            <person name="Goeker M."/>
        </authorList>
    </citation>
    <scope>NUCLEOTIDE SEQUENCE [LARGE SCALE GENOMIC DNA]</scope>
    <source>
        <strain evidence="1 2">DSM 27651</strain>
    </source>
</reference>
<proteinExistence type="predicted"/>
<name>A0ABX0XNP7_9SPHN</name>
<dbReference type="EMBL" id="JAATJE010000002">
    <property type="protein sequence ID" value="NJC35008.1"/>
    <property type="molecule type" value="Genomic_DNA"/>
</dbReference>
<dbReference type="Proteomes" id="UP000734218">
    <property type="component" value="Unassembled WGS sequence"/>
</dbReference>
<organism evidence="1 2">
    <name type="scientific">Sphingomonas jejuensis</name>
    <dbReference type="NCBI Taxonomy" id="904715"/>
    <lineage>
        <taxon>Bacteria</taxon>
        <taxon>Pseudomonadati</taxon>
        <taxon>Pseudomonadota</taxon>
        <taxon>Alphaproteobacteria</taxon>
        <taxon>Sphingomonadales</taxon>
        <taxon>Sphingomonadaceae</taxon>
        <taxon>Sphingomonas</taxon>
    </lineage>
</organism>
<protein>
    <submittedName>
        <fullName evidence="1">Uncharacterized protein</fullName>
    </submittedName>
</protein>